<evidence type="ECO:0000256" key="1">
    <source>
        <dbReference type="SAM" id="MobiDB-lite"/>
    </source>
</evidence>
<feature type="region of interest" description="Disordered" evidence="1">
    <location>
        <begin position="17"/>
        <end position="60"/>
    </location>
</feature>
<feature type="region of interest" description="Disordered" evidence="1">
    <location>
        <begin position="159"/>
        <end position="186"/>
    </location>
</feature>
<dbReference type="InterPro" id="IPR025295">
    <property type="entry name" value="eCIS_core_dom"/>
</dbReference>
<protein>
    <submittedName>
        <fullName evidence="3">DUF4157 domain-containing protein</fullName>
    </submittedName>
</protein>
<keyword evidence="4" id="KW-1185">Reference proteome</keyword>
<dbReference type="AlphaFoldDB" id="A0A845LBK7"/>
<comment type="caution">
    <text evidence="3">The sequence shown here is derived from an EMBL/GenBank/DDBJ whole genome shotgun (WGS) entry which is preliminary data.</text>
</comment>
<evidence type="ECO:0000313" key="4">
    <source>
        <dbReference type="Proteomes" id="UP000471031"/>
    </source>
</evidence>
<proteinExistence type="predicted"/>
<dbReference type="Proteomes" id="UP000471031">
    <property type="component" value="Unassembled WGS sequence"/>
</dbReference>
<feature type="domain" description="eCIS core" evidence="2">
    <location>
        <begin position="56"/>
        <end position="121"/>
    </location>
</feature>
<dbReference type="EMBL" id="WXEX01000002">
    <property type="protein sequence ID" value="MZP42049.1"/>
    <property type="molecule type" value="Genomic_DNA"/>
</dbReference>
<sequence length="672" mass="74206">MQLQRVIGNRAVMQLLESKDKMNQRHTNEDEKTNTEESRNHKLAETIQRRENNTGMPDNLKSGVESLSGLSLSDVKVHYNSSNPAKVGALAYTQGKDIHVAPGQERHLPHEAWHAVQQKQGRVAPTLRMNQTVQINDDKTLEAEADVMGARALQMNRAEHNETSLQGKADSAFEQNRSSPPDPQSGIIQRMLVGCELETMVPIYENGTRPDHVDGYKEQNTTYTHQNVDGGLSKPLGEGFAVHVDSSSLAHRAALNLLNKGSRMHIAELVAKPVSSREALLANLQIAKNYLSVFEGTREITGAHYSMGWPTPAGDCLSKEAITVPRDTLEDSFAKDYASTKSQLYSVSTQLTFQGTPDKLAEISNLDTREYVAGKTVVEVPKKYGKGMDKRIRDVKKEDVIVNRASMAEALGMSGRLGESLVARAIDVTVKIFKDALSFLQKPQLGTVKNAVSYLIRSDLGRMFVDQPPEARNGFATNIAEAIQTLTPERLAIPPKLLETIYDTEKNAIKLHDQSFKLLKGLQGEELSGELEHVNKSLTKSIKDFATEDTGYYYWPWAAAMEWLANEVKGAVQSEAHDVTGPLHGLQNLGLLAERDHGEELHERQATGQVAADWAQRPNDYEWPEEEGATTATQPPSTNPGVVFEDRTSLQIDISGSTLPAEIVESLNRVGF</sequence>
<reference evidence="3 4" key="1">
    <citation type="submission" date="2020-01" db="EMBL/GenBank/DDBJ databases">
        <title>Whole genome sequence of Heliobacterium gestii DSM 11169.</title>
        <authorList>
            <person name="Kyndt J.A."/>
            <person name="Meyer T.E."/>
        </authorList>
    </citation>
    <scope>NUCLEOTIDE SEQUENCE [LARGE SCALE GENOMIC DNA]</scope>
    <source>
        <strain evidence="3 4">DSM 11169</strain>
    </source>
</reference>
<accession>A0A845LBK7</accession>
<gene>
    <name evidence="3" type="ORF">GTO89_03235</name>
</gene>
<feature type="compositionally biased region" description="Basic and acidic residues" evidence="1">
    <location>
        <begin position="17"/>
        <end position="52"/>
    </location>
</feature>
<dbReference type="OrthoDB" id="292792at2"/>
<organism evidence="3 4">
    <name type="scientific">Heliomicrobium gestii</name>
    <name type="common">Heliobacterium gestii</name>
    <dbReference type="NCBI Taxonomy" id="2699"/>
    <lineage>
        <taxon>Bacteria</taxon>
        <taxon>Bacillati</taxon>
        <taxon>Bacillota</taxon>
        <taxon>Clostridia</taxon>
        <taxon>Eubacteriales</taxon>
        <taxon>Heliobacteriaceae</taxon>
        <taxon>Heliomicrobium</taxon>
    </lineage>
</organism>
<dbReference type="Pfam" id="PF13699">
    <property type="entry name" value="eCIS_core"/>
    <property type="match status" value="1"/>
</dbReference>
<evidence type="ECO:0000259" key="2">
    <source>
        <dbReference type="Pfam" id="PF13699"/>
    </source>
</evidence>
<evidence type="ECO:0000313" key="3">
    <source>
        <dbReference type="EMBL" id="MZP42049.1"/>
    </source>
</evidence>
<name>A0A845LBK7_HELGE</name>